<dbReference type="PANTHER" id="PTHR43848:SF2">
    <property type="entry name" value="PUTRESCINE TRANSPORT SYSTEM PERMEASE PROTEIN POTI"/>
    <property type="match status" value="1"/>
</dbReference>
<evidence type="ECO:0000256" key="8">
    <source>
        <dbReference type="RuleBase" id="RU363032"/>
    </source>
</evidence>
<reference evidence="10" key="1">
    <citation type="submission" date="2022-10" db="EMBL/GenBank/DDBJ databases">
        <title>The WGS of Solirubrobacter ginsenosidimutans DSM 21036.</title>
        <authorList>
            <person name="Jiang Z."/>
        </authorList>
    </citation>
    <scope>NUCLEOTIDE SEQUENCE</scope>
    <source>
        <strain evidence="10">DSM 21036</strain>
    </source>
</reference>
<organism evidence="10 11">
    <name type="scientific">Solirubrobacter ginsenosidimutans</name>
    <dbReference type="NCBI Taxonomy" id="490573"/>
    <lineage>
        <taxon>Bacteria</taxon>
        <taxon>Bacillati</taxon>
        <taxon>Actinomycetota</taxon>
        <taxon>Thermoleophilia</taxon>
        <taxon>Solirubrobacterales</taxon>
        <taxon>Solirubrobacteraceae</taxon>
        <taxon>Solirubrobacter</taxon>
    </lineage>
</organism>
<evidence type="ECO:0000256" key="1">
    <source>
        <dbReference type="ARBA" id="ARBA00004651"/>
    </source>
</evidence>
<dbReference type="SUPFAM" id="SSF161098">
    <property type="entry name" value="MetI-like"/>
    <property type="match status" value="1"/>
</dbReference>
<dbReference type="Proteomes" id="UP001149140">
    <property type="component" value="Unassembled WGS sequence"/>
</dbReference>
<evidence type="ECO:0000256" key="7">
    <source>
        <dbReference type="ARBA" id="ARBA00023136"/>
    </source>
</evidence>
<dbReference type="EMBL" id="JAPDOD010000067">
    <property type="protein sequence ID" value="MDA0166492.1"/>
    <property type="molecule type" value="Genomic_DNA"/>
</dbReference>
<feature type="transmembrane region" description="Helical" evidence="8">
    <location>
        <begin position="233"/>
        <end position="254"/>
    </location>
</feature>
<dbReference type="InterPro" id="IPR035906">
    <property type="entry name" value="MetI-like_sf"/>
</dbReference>
<feature type="transmembrane region" description="Helical" evidence="8">
    <location>
        <begin position="9"/>
        <end position="34"/>
    </location>
</feature>
<feature type="transmembrane region" description="Helical" evidence="8">
    <location>
        <begin position="190"/>
        <end position="213"/>
    </location>
</feature>
<evidence type="ECO:0000256" key="6">
    <source>
        <dbReference type="ARBA" id="ARBA00022989"/>
    </source>
</evidence>
<dbReference type="Gene3D" id="1.10.3720.10">
    <property type="entry name" value="MetI-like"/>
    <property type="match status" value="1"/>
</dbReference>
<comment type="subcellular location">
    <subcellularLocation>
        <location evidence="1 8">Cell membrane</location>
        <topology evidence="1 8">Multi-pass membrane protein</topology>
    </subcellularLocation>
</comment>
<evidence type="ECO:0000256" key="5">
    <source>
        <dbReference type="ARBA" id="ARBA00022692"/>
    </source>
</evidence>
<sequence length="272" mass="29429">MYVTKPVRWLLRIGSFITLAFLYAPLVVIAIYAFNTTRVQRWPPDGFTLSWFSKALHNSGARHALWTSVQVGFVATLIALVLGTLAAYALARFAFFGRSAISFLIILPIALPGIVTGMALNATFTQVLGVDLALWTIVVAHATFCVVMVFNNVAARLRRTPASLEDAAADLGAAPRRTFREITFPQMRSALIAGGLLAFALSFDEVIVTTFTAGDAQTLPLWILDNLSRPRNLPVVNVVAVVVVILSIIPVWFAQRLSSDPVGLAGTVATTD</sequence>
<keyword evidence="4" id="KW-1003">Cell membrane</keyword>
<comment type="caution">
    <text evidence="10">The sequence shown here is derived from an EMBL/GenBank/DDBJ whole genome shotgun (WGS) entry which is preliminary data.</text>
</comment>
<protein>
    <submittedName>
        <fullName evidence="10">ABC transporter permease</fullName>
    </submittedName>
</protein>
<evidence type="ECO:0000313" key="10">
    <source>
        <dbReference type="EMBL" id="MDA0166492.1"/>
    </source>
</evidence>
<keyword evidence="5 8" id="KW-0812">Transmembrane</keyword>
<dbReference type="CDD" id="cd06261">
    <property type="entry name" value="TM_PBP2"/>
    <property type="match status" value="1"/>
</dbReference>
<keyword evidence="3 8" id="KW-0813">Transport</keyword>
<dbReference type="AlphaFoldDB" id="A0A9X3N4G2"/>
<accession>A0A9X3N4G2</accession>
<dbReference type="Pfam" id="PF00528">
    <property type="entry name" value="BPD_transp_1"/>
    <property type="match status" value="1"/>
</dbReference>
<evidence type="ECO:0000259" key="9">
    <source>
        <dbReference type="PROSITE" id="PS50928"/>
    </source>
</evidence>
<evidence type="ECO:0000256" key="3">
    <source>
        <dbReference type="ARBA" id="ARBA00022448"/>
    </source>
</evidence>
<keyword evidence="11" id="KW-1185">Reference proteome</keyword>
<keyword evidence="7 8" id="KW-0472">Membrane</keyword>
<feature type="transmembrane region" description="Helical" evidence="8">
    <location>
        <begin position="132"/>
        <end position="150"/>
    </location>
</feature>
<feature type="transmembrane region" description="Helical" evidence="8">
    <location>
        <begin position="64"/>
        <end position="88"/>
    </location>
</feature>
<dbReference type="InterPro" id="IPR000515">
    <property type="entry name" value="MetI-like"/>
</dbReference>
<dbReference type="PROSITE" id="PS50928">
    <property type="entry name" value="ABC_TM1"/>
    <property type="match status" value="1"/>
</dbReference>
<keyword evidence="6 8" id="KW-1133">Transmembrane helix</keyword>
<proteinExistence type="inferred from homology"/>
<evidence type="ECO:0000256" key="2">
    <source>
        <dbReference type="ARBA" id="ARBA00007069"/>
    </source>
</evidence>
<feature type="transmembrane region" description="Helical" evidence="8">
    <location>
        <begin position="100"/>
        <end position="120"/>
    </location>
</feature>
<dbReference type="InterPro" id="IPR051789">
    <property type="entry name" value="Bact_Polyamine_Transport"/>
</dbReference>
<dbReference type="RefSeq" id="WP_270045750.1">
    <property type="nucleotide sequence ID" value="NZ_JAPDOD010000067.1"/>
</dbReference>
<dbReference type="GO" id="GO:0055085">
    <property type="term" value="P:transmembrane transport"/>
    <property type="evidence" value="ECO:0007669"/>
    <property type="project" value="InterPro"/>
</dbReference>
<comment type="similarity">
    <text evidence="2">Belongs to the binding-protein-dependent transport system permease family. CysTW subfamily.</text>
</comment>
<dbReference type="GO" id="GO:0005886">
    <property type="term" value="C:plasma membrane"/>
    <property type="evidence" value="ECO:0007669"/>
    <property type="project" value="UniProtKB-SubCell"/>
</dbReference>
<evidence type="ECO:0000256" key="4">
    <source>
        <dbReference type="ARBA" id="ARBA00022475"/>
    </source>
</evidence>
<gene>
    <name evidence="10" type="ORF">OM076_39885</name>
</gene>
<dbReference type="PANTHER" id="PTHR43848">
    <property type="entry name" value="PUTRESCINE TRANSPORT SYSTEM PERMEASE PROTEIN POTI"/>
    <property type="match status" value="1"/>
</dbReference>
<name>A0A9X3N4G2_9ACTN</name>
<evidence type="ECO:0000313" key="11">
    <source>
        <dbReference type="Proteomes" id="UP001149140"/>
    </source>
</evidence>
<feature type="domain" description="ABC transmembrane type-1" evidence="9">
    <location>
        <begin position="65"/>
        <end position="254"/>
    </location>
</feature>